<evidence type="ECO:0000313" key="6">
    <source>
        <dbReference type="Proteomes" id="UP001500724"/>
    </source>
</evidence>
<keyword evidence="6" id="KW-1185">Reference proteome</keyword>
<evidence type="ECO:0000256" key="4">
    <source>
        <dbReference type="ARBA" id="ARBA00022764"/>
    </source>
</evidence>
<evidence type="ECO:0000256" key="2">
    <source>
        <dbReference type="ARBA" id="ARBA00022448"/>
    </source>
</evidence>
<dbReference type="Proteomes" id="UP001500724">
    <property type="component" value="Unassembled WGS sequence"/>
</dbReference>
<sequence length="392" mass="43846">MVTTSRSLSRRSLLLGGGVLLGSLTGCGVPAAHVPAAERAAADLSRREKLLTWANWPLYIDTAEERPSRRPTLEAFERRTGISVEYVEEINDNDEFFGKISPALMNRQPTDRDLIVISDWMCARFVRLGWVQEMDRSRQPNVTEYLDPLLRSPAFDPGRKFTVPWQSGITGIAYNRRRAGREIRSVSDLWAPDLKGRVTLLSGVDEAFALLMQGNGVDITRWTADDFHTVCDQVEKQVARGQIRRFTGNDYIKDLSSGDVLACQAYSGDVIQLQADDPDIEFVVPEEGAELWSESLMVPNLARHKANAELLIDHYYDPEVAAELAAWVNYVCPVPAAQDVLASSDDEETAALAEDPLIFPDAAMRKRLAIARDIEPGERQEFAKRWNKIVGL</sequence>
<dbReference type="PANTHER" id="PTHR30222">
    <property type="entry name" value="SPERMIDINE/PUTRESCINE-BINDING PERIPLASMIC PROTEIN"/>
    <property type="match status" value="1"/>
</dbReference>
<dbReference type="InterPro" id="IPR006059">
    <property type="entry name" value="SBP"/>
</dbReference>
<accession>A0ABN1HJQ6</accession>
<comment type="subcellular location">
    <subcellularLocation>
        <location evidence="1">Periplasm</location>
    </subcellularLocation>
</comment>
<evidence type="ECO:0000256" key="1">
    <source>
        <dbReference type="ARBA" id="ARBA00004418"/>
    </source>
</evidence>
<evidence type="ECO:0000256" key="3">
    <source>
        <dbReference type="ARBA" id="ARBA00022729"/>
    </source>
</evidence>
<organism evidence="5 6">
    <name type="scientific">Streptomyces thermocarboxydovorans</name>
    <dbReference type="NCBI Taxonomy" id="59298"/>
    <lineage>
        <taxon>Bacteria</taxon>
        <taxon>Bacillati</taxon>
        <taxon>Actinomycetota</taxon>
        <taxon>Actinomycetes</taxon>
        <taxon>Kitasatosporales</taxon>
        <taxon>Streptomycetaceae</taxon>
        <taxon>Streptomyces</taxon>
    </lineage>
</organism>
<dbReference type="InterPro" id="IPR001188">
    <property type="entry name" value="Sperm_putr-bd"/>
</dbReference>
<dbReference type="EMBL" id="BAAAGU010000038">
    <property type="protein sequence ID" value="GAA0655227.1"/>
    <property type="molecule type" value="Genomic_DNA"/>
</dbReference>
<name>A0ABN1HJQ6_9ACTN</name>
<protein>
    <submittedName>
        <fullName evidence="5">Spermidine/putrescine ABC transporter substrate-binding protein</fullName>
    </submittedName>
</protein>
<keyword evidence="3" id="KW-0732">Signal</keyword>
<dbReference type="Gene3D" id="3.40.190.10">
    <property type="entry name" value="Periplasmic binding protein-like II"/>
    <property type="match status" value="2"/>
</dbReference>
<keyword evidence="4" id="KW-0574">Periplasm</keyword>
<keyword evidence="2" id="KW-0813">Transport</keyword>
<dbReference type="SUPFAM" id="SSF53850">
    <property type="entry name" value="Periplasmic binding protein-like II"/>
    <property type="match status" value="1"/>
</dbReference>
<dbReference type="InterPro" id="IPR006311">
    <property type="entry name" value="TAT_signal"/>
</dbReference>
<dbReference type="PROSITE" id="PS51318">
    <property type="entry name" value="TAT"/>
    <property type="match status" value="1"/>
</dbReference>
<dbReference type="PANTHER" id="PTHR30222:SF17">
    <property type="entry name" value="SPERMIDINE_PUTRESCINE-BINDING PERIPLASMIC PROTEIN"/>
    <property type="match status" value="1"/>
</dbReference>
<dbReference type="Pfam" id="PF13416">
    <property type="entry name" value="SBP_bac_8"/>
    <property type="match status" value="1"/>
</dbReference>
<reference evidence="5 6" key="1">
    <citation type="journal article" date="2019" name="Int. J. Syst. Evol. Microbiol.">
        <title>The Global Catalogue of Microorganisms (GCM) 10K type strain sequencing project: providing services to taxonomists for standard genome sequencing and annotation.</title>
        <authorList>
            <consortium name="The Broad Institute Genomics Platform"/>
            <consortium name="The Broad Institute Genome Sequencing Center for Infectious Disease"/>
            <person name="Wu L."/>
            <person name="Ma J."/>
        </authorList>
    </citation>
    <scope>NUCLEOTIDE SEQUENCE [LARGE SCALE GENOMIC DNA]</scope>
    <source>
        <strain evidence="5 6">JCM 10367</strain>
    </source>
</reference>
<dbReference type="CDD" id="cd13590">
    <property type="entry name" value="PBP2_PotD_PotF_like"/>
    <property type="match status" value="1"/>
</dbReference>
<dbReference type="RefSeq" id="WP_344002963.1">
    <property type="nucleotide sequence ID" value="NZ_BAAAGU010000038.1"/>
</dbReference>
<gene>
    <name evidence="5" type="ORF">GCM10009535_37610</name>
</gene>
<evidence type="ECO:0000313" key="5">
    <source>
        <dbReference type="EMBL" id="GAA0655227.1"/>
    </source>
</evidence>
<dbReference type="PRINTS" id="PR00909">
    <property type="entry name" value="SPERMDNBNDNG"/>
</dbReference>
<dbReference type="PROSITE" id="PS51257">
    <property type="entry name" value="PROKAR_LIPOPROTEIN"/>
    <property type="match status" value="1"/>
</dbReference>
<comment type="caution">
    <text evidence="5">The sequence shown here is derived from an EMBL/GenBank/DDBJ whole genome shotgun (WGS) entry which is preliminary data.</text>
</comment>
<proteinExistence type="predicted"/>